<evidence type="ECO:0000313" key="1">
    <source>
        <dbReference type="EMBL" id="KAH7978420.1"/>
    </source>
</evidence>
<gene>
    <name evidence="1" type="ORF">HPB49_005482</name>
</gene>
<dbReference type="Proteomes" id="UP000821865">
    <property type="component" value="Chromosome 1"/>
</dbReference>
<protein>
    <submittedName>
        <fullName evidence="1">Uncharacterized protein</fullName>
    </submittedName>
</protein>
<keyword evidence="2" id="KW-1185">Reference proteome</keyword>
<evidence type="ECO:0000313" key="2">
    <source>
        <dbReference type="Proteomes" id="UP000821865"/>
    </source>
</evidence>
<organism evidence="1 2">
    <name type="scientific">Dermacentor silvarum</name>
    <name type="common">Tick</name>
    <dbReference type="NCBI Taxonomy" id="543639"/>
    <lineage>
        <taxon>Eukaryota</taxon>
        <taxon>Metazoa</taxon>
        <taxon>Ecdysozoa</taxon>
        <taxon>Arthropoda</taxon>
        <taxon>Chelicerata</taxon>
        <taxon>Arachnida</taxon>
        <taxon>Acari</taxon>
        <taxon>Parasitiformes</taxon>
        <taxon>Ixodida</taxon>
        <taxon>Ixodoidea</taxon>
        <taxon>Ixodidae</taxon>
        <taxon>Rhipicephalinae</taxon>
        <taxon>Dermacentor</taxon>
    </lineage>
</organism>
<comment type="caution">
    <text evidence="1">The sequence shown here is derived from an EMBL/GenBank/DDBJ whole genome shotgun (WGS) entry which is preliminary data.</text>
</comment>
<sequence length="285" mass="31110">MSMQDDTALGYILAHLKNAVSADEGVPLSRLQGILSQLPPSIRGRFCATTQTIRLVARRFPGTIVVGSDNRVYTSAQARTSTKNSEVKSPNTTEAPVELSNVTGTVAKVLTFYGFVDVAHPLRACIFFHKRFFEENRHHDLTKSGIKLGDVVILDAVRSPPGHRAKYQATRIKLVRKVAHTNTPARKPAACQPGSDCVTSGYCGTIQAVNPGHAFILFGQDNKDCAYFSIDNVDKSLLQPQESLHDLFSVGDKVHFDAQSNAKSTNCAKKWLATNVKKVQCAELA</sequence>
<reference evidence="1" key="1">
    <citation type="submission" date="2020-05" db="EMBL/GenBank/DDBJ databases">
        <title>Large-scale comparative analyses of tick genomes elucidate their genetic diversity and vector capacities.</title>
        <authorList>
            <person name="Jia N."/>
            <person name="Wang J."/>
            <person name="Shi W."/>
            <person name="Du L."/>
            <person name="Sun Y."/>
            <person name="Zhan W."/>
            <person name="Jiang J."/>
            <person name="Wang Q."/>
            <person name="Zhang B."/>
            <person name="Ji P."/>
            <person name="Sakyi L.B."/>
            <person name="Cui X."/>
            <person name="Yuan T."/>
            <person name="Jiang B."/>
            <person name="Yang W."/>
            <person name="Lam T.T.-Y."/>
            <person name="Chang Q."/>
            <person name="Ding S."/>
            <person name="Wang X."/>
            <person name="Zhu J."/>
            <person name="Ruan X."/>
            <person name="Zhao L."/>
            <person name="Wei J."/>
            <person name="Que T."/>
            <person name="Du C."/>
            <person name="Cheng J."/>
            <person name="Dai P."/>
            <person name="Han X."/>
            <person name="Huang E."/>
            <person name="Gao Y."/>
            <person name="Liu J."/>
            <person name="Shao H."/>
            <person name="Ye R."/>
            <person name="Li L."/>
            <person name="Wei W."/>
            <person name="Wang X."/>
            <person name="Wang C."/>
            <person name="Yang T."/>
            <person name="Huo Q."/>
            <person name="Li W."/>
            <person name="Guo W."/>
            <person name="Chen H."/>
            <person name="Zhou L."/>
            <person name="Ni X."/>
            <person name="Tian J."/>
            <person name="Zhou Y."/>
            <person name="Sheng Y."/>
            <person name="Liu T."/>
            <person name="Pan Y."/>
            <person name="Xia L."/>
            <person name="Li J."/>
            <person name="Zhao F."/>
            <person name="Cao W."/>
        </authorList>
    </citation>
    <scope>NUCLEOTIDE SEQUENCE</scope>
    <source>
        <strain evidence="1">Dsil-2018</strain>
    </source>
</reference>
<dbReference type="EMBL" id="CM023470">
    <property type="protein sequence ID" value="KAH7978420.1"/>
    <property type="molecule type" value="Genomic_DNA"/>
</dbReference>
<name>A0ACB8DV98_DERSI</name>
<proteinExistence type="predicted"/>
<accession>A0ACB8DV98</accession>